<keyword evidence="2" id="KW-1185">Reference proteome</keyword>
<evidence type="ECO:0000313" key="2">
    <source>
        <dbReference type="Proteomes" id="UP000266861"/>
    </source>
</evidence>
<dbReference type="Proteomes" id="UP000266861">
    <property type="component" value="Unassembled WGS sequence"/>
</dbReference>
<sequence>MDNQNCSIQKKKKKTENKFMLSKSNLVKFRDIIKETYTPALTNPGILPFPIFHSPISIKKKSDVHMLALIIKEKE</sequence>
<organism evidence="1 2">
    <name type="scientific">Diversispora epigaea</name>
    <dbReference type="NCBI Taxonomy" id="1348612"/>
    <lineage>
        <taxon>Eukaryota</taxon>
        <taxon>Fungi</taxon>
        <taxon>Fungi incertae sedis</taxon>
        <taxon>Mucoromycota</taxon>
        <taxon>Glomeromycotina</taxon>
        <taxon>Glomeromycetes</taxon>
        <taxon>Diversisporales</taxon>
        <taxon>Diversisporaceae</taxon>
        <taxon>Diversispora</taxon>
    </lineage>
</organism>
<protein>
    <submittedName>
        <fullName evidence="1">Uncharacterized protein</fullName>
    </submittedName>
</protein>
<accession>A0A397HLW6</accession>
<evidence type="ECO:0000313" key="1">
    <source>
        <dbReference type="EMBL" id="RHZ64119.1"/>
    </source>
</evidence>
<reference evidence="1 2" key="1">
    <citation type="submission" date="2018-08" db="EMBL/GenBank/DDBJ databases">
        <title>Genome and evolution of the arbuscular mycorrhizal fungus Diversispora epigaea (formerly Glomus versiforme) and its bacterial endosymbionts.</title>
        <authorList>
            <person name="Sun X."/>
            <person name="Fei Z."/>
            <person name="Harrison M."/>
        </authorList>
    </citation>
    <scope>NUCLEOTIDE SEQUENCE [LARGE SCALE GENOMIC DNA]</scope>
    <source>
        <strain evidence="1 2">IT104</strain>
    </source>
</reference>
<dbReference type="AlphaFoldDB" id="A0A397HLW6"/>
<comment type="caution">
    <text evidence="1">The sequence shown here is derived from an EMBL/GenBank/DDBJ whole genome shotgun (WGS) entry which is preliminary data.</text>
</comment>
<dbReference type="EMBL" id="PQFF01000298">
    <property type="protein sequence ID" value="RHZ64119.1"/>
    <property type="molecule type" value="Genomic_DNA"/>
</dbReference>
<proteinExistence type="predicted"/>
<gene>
    <name evidence="1" type="ORF">Glove_326g139</name>
</gene>
<name>A0A397HLW6_9GLOM</name>